<dbReference type="RefSeq" id="WP_106542102.1">
    <property type="nucleotide sequence ID" value="NZ_BLAU01000001.1"/>
</dbReference>
<dbReference type="EMBL" id="PYGC01000004">
    <property type="protein sequence ID" value="PSK83310.1"/>
    <property type="molecule type" value="Genomic_DNA"/>
</dbReference>
<evidence type="ECO:0000256" key="2">
    <source>
        <dbReference type="ARBA" id="ARBA00022692"/>
    </source>
</evidence>
<dbReference type="InterPro" id="IPR052561">
    <property type="entry name" value="ComplexI_Subunit1"/>
</dbReference>
<evidence type="ECO:0000313" key="8">
    <source>
        <dbReference type="Proteomes" id="UP000240621"/>
    </source>
</evidence>
<evidence type="ECO:0000256" key="1">
    <source>
        <dbReference type="ARBA" id="ARBA00004141"/>
    </source>
</evidence>
<dbReference type="AlphaFoldDB" id="A0A2P8CEB6"/>
<keyword evidence="3 5" id="KW-1133">Transmembrane helix</keyword>
<feature type="transmembrane region" description="Helical" evidence="5">
    <location>
        <begin position="286"/>
        <end position="303"/>
    </location>
</feature>
<feature type="transmembrane region" description="Helical" evidence="5">
    <location>
        <begin position="256"/>
        <end position="274"/>
    </location>
</feature>
<comment type="caution">
    <text evidence="7">The sequence shown here is derived from an EMBL/GenBank/DDBJ whole genome shotgun (WGS) entry which is preliminary data.</text>
</comment>
<evidence type="ECO:0000313" key="7">
    <source>
        <dbReference type="EMBL" id="PSK83310.1"/>
    </source>
</evidence>
<dbReference type="OrthoDB" id="9803734at2"/>
<evidence type="ECO:0000313" key="9">
    <source>
        <dbReference type="Proteomes" id="UP000396862"/>
    </source>
</evidence>
<proteinExistence type="predicted"/>
<dbReference type="GO" id="GO:0005886">
    <property type="term" value="C:plasma membrane"/>
    <property type="evidence" value="ECO:0007669"/>
    <property type="project" value="TreeGrafter"/>
</dbReference>
<accession>A0A2P8CEB6</accession>
<organism evidence="7 8">
    <name type="scientific">Prolixibacter denitrificans</name>
    <dbReference type="NCBI Taxonomy" id="1541063"/>
    <lineage>
        <taxon>Bacteria</taxon>
        <taxon>Pseudomonadati</taxon>
        <taxon>Bacteroidota</taxon>
        <taxon>Bacteroidia</taxon>
        <taxon>Marinilabiliales</taxon>
        <taxon>Prolixibacteraceae</taxon>
        <taxon>Prolixibacter</taxon>
    </lineage>
</organism>
<keyword evidence="4 5" id="KW-0472">Membrane</keyword>
<evidence type="ECO:0000256" key="3">
    <source>
        <dbReference type="ARBA" id="ARBA00022989"/>
    </source>
</evidence>
<evidence type="ECO:0000313" key="6">
    <source>
        <dbReference type="EMBL" id="GET21807.1"/>
    </source>
</evidence>
<dbReference type="PANTHER" id="PTHR43359">
    <property type="entry name" value="FORMATE HYDROGENLYASE SUBUNIT 4"/>
    <property type="match status" value="1"/>
</dbReference>
<sequence>MGTIVTKILYALLTLFIVTNYGLILSGVVHKIGARVGRRHGIRFYQPYIDLIKNYTFRTRITHGIMYYIGPVFRLTGGIGLLLFLPVIYGSPVFDNFSFAGDLTFVLYFQFFGVLGMALGAGESGHPYSALGVSRGLAQTTAMELPLTLGVLALAVQYHTLNIHDIVAAQQGSILHWTLFTNPLAAIAMMLSFLAMMGRSPFDVVLAPQEIPIGPPTEYHSALLGVLQLNRAIFPAAKLILFMNLLFGGATNWGELIIKTFFIYMWSVFVGIAYPRFRVDQSVRWYLGIPLLIGVAAILVVKYF</sequence>
<dbReference type="PANTHER" id="PTHR43359:SF1">
    <property type="entry name" value="FORMATE HYDROGENLYASE SUBUNIT 4-RELATED"/>
    <property type="match status" value="1"/>
</dbReference>
<feature type="transmembrane region" description="Helical" evidence="5">
    <location>
        <begin position="173"/>
        <end position="194"/>
    </location>
</feature>
<evidence type="ECO:0000256" key="4">
    <source>
        <dbReference type="ARBA" id="ARBA00023136"/>
    </source>
</evidence>
<comment type="subcellular location">
    <subcellularLocation>
        <location evidence="1">Membrane</location>
        <topology evidence="1">Multi-pass membrane protein</topology>
    </subcellularLocation>
</comment>
<feature type="transmembrane region" description="Helical" evidence="5">
    <location>
        <begin position="6"/>
        <end position="29"/>
    </location>
</feature>
<dbReference type="EMBL" id="BLAU01000001">
    <property type="protein sequence ID" value="GET21807.1"/>
    <property type="molecule type" value="Genomic_DNA"/>
</dbReference>
<reference evidence="6 9" key="2">
    <citation type="submission" date="2019-10" db="EMBL/GenBank/DDBJ databases">
        <title>Prolixibacter strains distinguished by the presence of nitrate reductase genes were adept at nitrate-dependent anaerobic corrosion of metallic iron and carbon steel.</title>
        <authorList>
            <person name="Iino T."/>
            <person name="Shono N."/>
            <person name="Ito K."/>
            <person name="Nakamura R."/>
            <person name="Sueoka K."/>
            <person name="Harayama S."/>
            <person name="Ohkuma M."/>
        </authorList>
    </citation>
    <scope>NUCLEOTIDE SEQUENCE [LARGE SCALE GENOMIC DNA]</scope>
    <source>
        <strain evidence="6 9">MIC1-1</strain>
    </source>
</reference>
<dbReference type="InterPro" id="IPR001694">
    <property type="entry name" value="NADH_UbQ_OxRdtase_su1/FPO"/>
</dbReference>
<keyword evidence="9" id="KW-1185">Reference proteome</keyword>
<reference evidence="7 8" key="1">
    <citation type="submission" date="2018-03" db="EMBL/GenBank/DDBJ databases">
        <title>Genomic Encyclopedia of Archaeal and Bacterial Type Strains, Phase II (KMG-II): from individual species to whole genera.</title>
        <authorList>
            <person name="Goeker M."/>
        </authorList>
    </citation>
    <scope>NUCLEOTIDE SEQUENCE [LARGE SCALE GENOMIC DNA]</scope>
    <source>
        <strain evidence="7 8">DSM 27267</strain>
    </source>
</reference>
<name>A0A2P8CEB6_9BACT</name>
<protein>
    <submittedName>
        <fullName evidence="6">NADH dehydrogenase</fullName>
    </submittedName>
    <submittedName>
        <fullName evidence="7">NADH-quinone oxidoreductase subunit H</fullName>
    </submittedName>
</protein>
<dbReference type="Proteomes" id="UP000240621">
    <property type="component" value="Unassembled WGS sequence"/>
</dbReference>
<gene>
    <name evidence="7" type="ORF">CLV93_104240</name>
    <name evidence="6" type="ORF">JCM18694_20530</name>
</gene>
<evidence type="ECO:0000256" key="5">
    <source>
        <dbReference type="SAM" id="Phobius"/>
    </source>
</evidence>
<feature type="transmembrane region" description="Helical" evidence="5">
    <location>
        <begin position="65"/>
        <end position="85"/>
    </location>
</feature>
<keyword evidence="2 5" id="KW-0812">Transmembrane</keyword>
<feature type="transmembrane region" description="Helical" evidence="5">
    <location>
        <begin position="105"/>
        <end position="122"/>
    </location>
</feature>
<dbReference type="Proteomes" id="UP000396862">
    <property type="component" value="Unassembled WGS sequence"/>
</dbReference>
<dbReference type="Pfam" id="PF00146">
    <property type="entry name" value="NADHdh"/>
    <property type="match status" value="1"/>
</dbReference>